<sequence>MKLNLNISERLQALNILNDFKGSLEHLGIILEDIRKFTITAAEWEKAERVITETSWSWNDEKGGEKEIEIQLATKEYLKKTIKDKDEKKEIGLQEKALISLYKKLA</sequence>
<organism evidence="1 2">
    <name type="scientific">candidate division WS5 bacterium</name>
    <dbReference type="NCBI Taxonomy" id="2093353"/>
    <lineage>
        <taxon>Bacteria</taxon>
        <taxon>candidate division WS5</taxon>
    </lineage>
</organism>
<evidence type="ECO:0000313" key="2">
    <source>
        <dbReference type="Proteomes" id="UP000285655"/>
    </source>
</evidence>
<name>A0A419DB75_9BACT</name>
<dbReference type="Proteomes" id="UP000285655">
    <property type="component" value="Unassembled WGS sequence"/>
</dbReference>
<reference evidence="1 2" key="1">
    <citation type="journal article" date="2017" name="ISME J.">
        <title>Energy and carbon metabolisms in a deep terrestrial subsurface fluid microbial community.</title>
        <authorList>
            <person name="Momper L."/>
            <person name="Jungbluth S.P."/>
            <person name="Lee M.D."/>
            <person name="Amend J.P."/>
        </authorList>
    </citation>
    <scope>NUCLEOTIDE SEQUENCE [LARGE SCALE GENOMIC DNA]</scope>
    <source>
        <strain evidence="1">SURF_29</strain>
    </source>
</reference>
<proteinExistence type="predicted"/>
<accession>A0A419DB75</accession>
<dbReference type="AlphaFoldDB" id="A0A419DB75"/>
<comment type="caution">
    <text evidence="1">The sequence shown here is derived from an EMBL/GenBank/DDBJ whole genome shotgun (WGS) entry which is preliminary data.</text>
</comment>
<gene>
    <name evidence="1" type="ORF">C4544_05165</name>
</gene>
<dbReference type="EMBL" id="QZJW01000046">
    <property type="protein sequence ID" value="RJO60386.1"/>
    <property type="molecule type" value="Genomic_DNA"/>
</dbReference>
<evidence type="ECO:0000313" key="1">
    <source>
        <dbReference type="EMBL" id="RJO60386.1"/>
    </source>
</evidence>
<protein>
    <submittedName>
        <fullName evidence="1">Uncharacterized protein</fullName>
    </submittedName>
</protein>